<reference evidence="1" key="1">
    <citation type="journal article" date="2022" name="Int. J. Mol. Sci.">
        <title>Draft Genome of Tanacetum Coccineum: Genomic Comparison of Closely Related Tanacetum-Family Plants.</title>
        <authorList>
            <person name="Yamashiro T."/>
            <person name="Shiraishi A."/>
            <person name="Nakayama K."/>
            <person name="Satake H."/>
        </authorList>
    </citation>
    <scope>NUCLEOTIDE SEQUENCE</scope>
</reference>
<accession>A0ABQ4YQJ7</accession>
<comment type="caution">
    <text evidence="1">The sequence shown here is derived from an EMBL/GenBank/DDBJ whole genome shotgun (WGS) entry which is preliminary data.</text>
</comment>
<name>A0ABQ4YQJ7_9ASTR</name>
<keyword evidence="2" id="KW-1185">Reference proteome</keyword>
<sequence length="104" mass="11655">MARIVRRPINTGIFKLYGSPFLILGSRVEKGGQKISESEDWLVILLMVLKRRKSIVCLIVNSLFIRAVNLASVLSRDSRGKDPKVDDGFAFSIVKSGIVDENYE</sequence>
<evidence type="ECO:0000313" key="2">
    <source>
        <dbReference type="Proteomes" id="UP001151760"/>
    </source>
</evidence>
<dbReference type="Proteomes" id="UP001151760">
    <property type="component" value="Unassembled WGS sequence"/>
</dbReference>
<protein>
    <submittedName>
        <fullName evidence="1">Uncharacterized protein</fullName>
    </submittedName>
</protein>
<dbReference type="EMBL" id="BQNB010010587">
    <property type="protein sequence ID" value="GJS79291.1"/>
    <property type="molecule type" value="Genomic_DNA"/>
</dbReference>
<evidence type="ECO:0000313" key="1">
    <source>
        <dbReference type="EMBL" id="GJS79291.1"/>
    </source>
</evidence>
<organism evidence="1 2">
    <name type="scientific">Tanacetum coccineum</name>
    <dbReference type="NCBI Taxonomy" id="301880"/>
    <lineage>
        <taxon>Eukaryota</taxon>
        <taxon>Viridiplantae</taxon>
        <taxon>Streptophyta</taxon>
        <taxon>Embryophyta</taxon>
        <taxon>Tracheophyta</taxon>
        <taxon>Spermatophyta</taxon>
        <taxon>Magnoliopsida</taxon>
        <taxon>eudicotyledons</taxon>
        <taxon>Gunneridae</taxon>
        <taxon>Pentapetalae</taxon>
        <taxon>asterids</taxon>
        <taxon>campanulids</taxon>
        <taxon>Asterales</taxon>
        <taxon>Asteraceae</taxon>
        <taxon>Asteroideae</taxon>
        <taxon>Anthemideae</taxon>
        <taxon>Anthemidinae</taxon>
        <taxon>Tanacetum</taxon>
    </lineage>
</organism>
<proteinExistence type="predicted"/>
<reference evidence="1" key="2">
    <citation type="submission" date="2022-01" db="EMBL/GenBank/DDBJ databases">
        <authorList>
            <person name="Yamashiro T."/>
            <person name="Shiraishi A."/>
            <person name="Satake H."/>
            <person name="Nakayama K."/>
        </authorList>
    </citation>
    <scope>NUCLEOTIDE SEQUENCE</scope>
</reference>
<gene>
    <name evidence="1" type="ORF">Tco_0729172</name>
</gene>